<evidence type="ECO:0000313" key="3">
    <source>
        <dbReference type="Proteomes" id="UP000332933"/>
    </source>
</evidence>
<dbReference type="EMBL" id="VJMH01005209">
    <property type="protein sequence ID" value="KAF0698941.1"/>
    <property type="molecule type" value="Genomic_DNA"/>
</dbReference>
<name>A0A485KQF6_9STRA</name>
<accession>A0A485KQF6</accession>
<proteinExistence type="predicted"/>
<evidence type="ECO:0000313" key="1">
    <source>
        <dbReference type="EMBL" id="KAF0698941.1"/>
    </source>
</evidence>
<reference evidence="2 3" key="1">
    <citation type="submission" date="2019-03" db="EMBL/GenBank/DDBJ databases">
        <authorList>
            <person name="Gaulin E."/>
            <person name="Dumas B."/>
        </authorList>
    </citation>
    <scope>NUCLEOTIDE SEQUENCE [LARGE SCALE GENOMIC DNA]</scope>
    <source>
        <strain evidence="2">CBS 568.67</strain>
    </source>
</reference>
<organism evidence="2 3">
    <name type="scientific">Aphanomyces stellatus</name>
    <dbReference type="NCBI Taxonomy" id="120398"/>
    <lineage>
        <taxon>Eukaryota</taxon>
        <taxon>Sar</taxon>
        <taxon>Stramenopiles</taxon>
        <taxon>Oomycota</taxon>
        <taxon>Saprolegniomycetes</taxon>
        <taxon>Saprolegniales</taxon>
        <taxon>Verrucalvaceae</taxon>
        <taxon>Aphanomyces</taxon>
    </lineage>
</organism>
<gene>
    <name evidence="2" type="primary">Aste57867_10463</name>
    <name evidence="1" type="ORF">As57867_010423</name>
    <name evidence="2" type="ORF">ASTE57867_10463</name>
</gene>
<dbReference type="AlphaFoldDB" id="A0A485KQF6"/>
<protein>
    <submittedName>
        <fullName evidence="2">Aste57867_10463 protein</fullName>
    </submittedName>
</protein>
<reference evidence="1" key="2">
    <citation type="submission" date="2019-06" db="EMBL/GenBank/DDBJ databases">
        <title>Genomics analysis of Aphanomyces spp. identifies a new class of oomycete effector associated with host adaptation.</title>
        <authorList>
            <person name="Gaulin E."/>
        </authorList>
    </citation>
    <scope>NUCLEOTIDE SEQUENCE</scope>
    <source>
        <strain evidence="1">CBS 578.67</strain>
    </source>
</reference>
<evidence type="ECO:0000313" key="2">
    <source>
        <dbReference type="EMBL" id="VFT87337.1"/>
    </source>
</evidence>
<dbReference type="OrthoDB" id="118048at2759"/>
<sequence length="172" mass="18628">MKSKCAAIEEQLRDVYTLAENTELVNEYLESITIDDDDPGVLLLWEENNLNAFVAAMNQIGFANPPHWLVTRPASVQSFTHDVVTALAGQAGGRVGRILLMPNTIAQSHAVVSLLSCLQGEGLLQDAAQAALPQGQLLARVMCLTETRVQNAVPVNLAPPFRNGAFLHPLFV</sequence>
<keyword evidence="3" id="KW-1185">Reference proteome</keyword>
<dbReference type="Proteomes" id="UP000332933">
    <property type="component" value="Unassembled WGS sequence"/>
</dbReference>
<dbReference type="EMBL" id="CAADRA010005230">
    <property type="protein sequence ID" value="VFT87337.1"/>
    <property type="molecule type" value="Genomic_DNA"/>
</dbReference>